<evidence type="ECO:0000256" key="4">
    <source>
        <dbReference type="SAM" id="Phobius"/>
    </source>
</evidence>
<evidence type="ECO:0008006" key="7">
    <source>
        <dbReference type="Google" id="ProtNLM"/>
    </source>
</evidence>
<dbReference type="SUPFAM" id="SSF48613">
    <property type="entry name" value="Heme oxygenase-like"/>
    <property type="match status" value="1"/>
</dbReference>
<gene>
    <name evidence="5" type="ORF">C8A00DRAFT_34132</name>
</gene>
<keyword evidence="2" id="KW-0479">Metal-binding</keyword>
<comment type="caution">
    <text evidence="5">The sequence shown here is derived from an EMBL/GenBank/DDBJ whole genome shotgun (WGS) entry which is preliminary data.</text>
</comment>
<keyword evidence="4" id="KW-1133">Transmembrane helix</keyword>
<dbReference type="GO" id="GO:0004392">
    <property type="term" value="F:heme oxygenase (decyclizing) activity"/>
    <property type="evidence" value="ECO:0007669"/>
    <property type="project" value="InterPro"/>
</dbReference>
<dbReference type="GO" id="GO:0006788">
    <property type="term" value="P:heme oxidation"/>
    <property type="evidence" value="ECO:0007669"/>
    <property type="project" value="InterPro"/>
</dbReference>
<dbReference type="Gene3D" id="1.20.910.10">
    <property type="entry name" value="Heme oxygenase-like"/>
    <property type="match status" value="1"/>
</dbReference>
<accession>A0AAN6ZV58</accession>
<reference evidence="5" key="1">
    <citation type="journal article" date="2023" name="Mol. Phylogenet. Evol.">
        <title>Genome-scale phylogeny and comparative genomics of the fungal order Sordariales.</title>
        <authorList>
            <person name="Hensen N."/>
            <person name="Bonometti L."/>
            <person name="Westerberg I."/>
            <person name="Brannstrom I.O."/>
            <person name="Guillou S."/>
            <person name="Cros-Aarteil S."/>
            <person name="Calhoun S."/>
            <person name="Haridas S."/>
            <person name="Kuo A."/>
            <person name="Mondo S."/>
            <person name="Pangilinan J."/>
            <person name="Riley R."/>
            <person name="LaButti K."/>
            <person name="Andreopoulos B."/>
            <person name="Lipzen A."/>
            <person name="Chen C."/>
            <person name="Yan M."/>
            <person name="Daum C."/>
            <person name="Ng V."/>
            <person name="Clum A."/>
            <person name="Steindorff A."/>
            <person name="Ohm R.A."/>
            <person name="Martin F."/>
            <person name="Silar P."/>
            <person name="Natvig D.O."/>
            <person name="Lalanne C."/>
            <person name="Gautier V."/>
            <person name="Ament-Velasquez S.L."/>
            <person name="Kruys A."/>
            <person name="Hutchinson M.I."/>
            <person name="Powell A.J."/>
            <person name="Barry K."/>
            <person name="Miller A.N."/>
            <person name="Grigoriev I.V."/>
            <person name="Debuchy R."/>
            <person name="Gladieux P."/>
            <person name="Hiltunen Thoren M."/>
            <person name="Johannesson H."/>
        </authorList>
    </citation>
    <scope>NUCLEOTIDE SEQUENCE</scope>
    <source>
        <strain evidence="5">CBS 538.74</strain>
    </source>
</reference>
<feature type="transmembrane region" description="Helical" evidence="4">
    <location>
        <begin position="345"/>
        <end position="366"/>
    </location>
</feature>
<name>A0AAN6ZV58_9PEZI</name>
<keyword evidence="4" id="KW-0472">Membrane</keyword>
<dbReference type="AlphaFoldDB" id="A0AAN6ZV58"/>
<dbReference type="GO" id="GO:0046872">
    <property type="term" value="F:metal ion binding"/>
    <property type="evidence" value="ECO:0007669"/>
    <property type="project" value="UniProtKB-KW"/>
</dbReference>
<evidence type="ECO:0000256" key="3">
    <source>
        <dbReference type="ARBA" id="ARBA00023004"/>
    </source>
</evidence>
<evidence type="ECO:0000256" key="2">
    <source>
        <dbReference type="ARBA" id="ARBA00022723"/>
    </source>
</evidence>
<dbReference type="InterPro" id="IPR016084">
    <property type="entry name" value="Haem_Oase-like_multi-hlx"/>
</dbReference>
<proteinExistence type="predicted"/>
<dbReference type="EMBL" id="MU856950">
    <property type="protein sequence ID" value="KAK4153125.1"/>
    <property type="molecule type" value="Genomic_DNA"/>
</dbReference>
<protein>
    <recommendedName>
        <fullName evidence="7">Heme oxygenase-like protein</fullName>
    </recommendedName>
</protein>
<keyword evidence="1" id="KW-0349">Heme</keyword>
<dbReference type="PANTHER" id="PTHR10720:SF0">
    <property type="entry name" value="HEME OXYGENASE"/>
    <property type="match status" value="1"/>
</dbReference>
<organism evidence="5 6">
    <name type="scientific">Chaetomidium leptoderma</name>
    <dbReference type="NCBI Taxonomy" id="669021"/>
    <lineage>
        <taxon>Eukaryota</taxon>
        <taxon>Fungi</taxon>
        <taxon>Dikarya</taxon>
        <taxon>Ascomycota</taxon>
        <taxon>Pezizomycotina</taxon>
        <taxon>Sordariomycetes</taxon>
        <taxon>Sordariomycetidae</taxon>
        <taxon>Sordariales</taxon>
        <taxon>Chaetomiaceae</taxon>
        <taxon>Chaetomidium</taxon>
    </lineage>
</organism>
<evidence type="ECO:0000256" key="1">
    <source>
        <dbReference type="ARBA" id="ARBA00022617"/>
    </source>
</evidence>
<feature type="transmembrane region" description="Helical" evidence="4">
    <location>
        <begin position="175"/>
        <end position="197"/>
    </location>
</feature>
<reference evidence="5" key="2">
    <citation type="submission" date="2023-05" db="EMBL/GenBank/DDBJ databases">
        <authorList>
            <consortium name="Lawrence Berkeley National Laboratory"/>
            <person name="Steindorff A."/>
            <person name="Hensen N."/>
            <person name="Bonometti L."/>
            <person name="Westerberg I."/>
            <person name="Brannstrom I.O."/>
            <person name="Guillou S."/>
            <person name="Cros-Aarteil S."/>
            <person name="Calhoun S."/>
            <person name="Haridas S."/>
            <person name="Kuo A."/>
            <person name="Mondo S."/>
            <person name="Pangilinan J."/>
            <person name="Riley R."/>
            <person name="Labutti K."/>
            <person name="Andreopoulos B."/>
            <person name="Lipzen A."/>
            <person name="Chen C."/>
            <person name="Yanf M."/>
            <person name="Daum C."/>
            <person name="Ng V."/>
            <person name="Clum A."/>
            <person name="Ohm R."/>
            <person name="Martin F."/>
            <person name="Silar P."/>
            <person name="Natvig D."/>
            <person name="Lalanne C."/>
            <person name="Gautier V."/>
            <person name="Ament-Velasquez S.L."/>
            <person name="Kruys A."/>
            <person name="Hutchinson M.I."/>
            <person name="Powell A.J."/>
            <person name="Barry K."/>
            <person name="Miller A.N."/>
            <person name="Grigoriev I.V."/>
            <person name="Debuchy R."/>
            <person name="Gladieux P."/>
            <person name="Thoren M.H."/>
            <person name="Johannesson H."/>
        </authorList>
    </citation>
    <scope>NUCLEOTIDE SEQUENCE</scope>
    <source>
        <strain evidence="5">CBS 538.74</strain>
    </source>
</reference>
<sequence length="367" mass="39579">MGSQDDTPSSQAQPHLGDSINIATRALHAKLNKTILQHFPLALPPHTTNPSAYLTGLLHIAPIYLAFESIWQSILDAAESPPLDPSQSPSPSTSSNRTHTLLLLLQTLHHPRLTRTSHLLADIHALTNWPKPTIPAKLRQLLHTTTAAGDEDEDNNLNTFLTHITQSTTARPHVLLAYAWVLYMALFAGGTVLRAALEGAGVGFWGGGAAAPEGCDSVFFEEGEEKEKRGRTEPVLQECLLPPLGFFRFEEGEGEGGEDLKGEFKRRFGEAGRELTVEEREEVVREAGRVFEGVAGVVAQLDLGAGWFGVGEWVLGRLGVGKQKGGTLFAGVGKGKGGQRSVYEVGAWSVVALLMVGVGLGLRYAWK</sequence>
<evidence type="ECO:0000313" key="5">
    <source>
        <dbReference type="EMBL" id="KAK4153125.1"/>
    </source>
</evidence>
<keyword evidence="3" id="KW-0408">Iron</keyword>
<keyword evidence="4" id="KW-0812">Transmembrane</keyword>
<keyword evidence="6" id="KW-1185">Reference proteome</keyword>
<dbReference type="InterPro" id="IPR002051">
    <property type="entry name" value="Haem_Oase"/>
</dbReference>
<dbReference type="Proteomes" id="UP001302745">
    <property type="component" value="Unassembled WGS sequence"/>
</dbReference>
<dbReference type="PANTHER" id="PTHR10720">
    <property type="entry name" value="HEME OXYGENASE"/>
    <property type="match status" value="1"/>
</dbReference>
<evidence type="ECO:0000313" key="6">
    <source>
        <dbReference type="Proteomes" id="UP001302745"/>
    </source>
</evidence>
<dbReference type="CDD" id="cd19165">
    <property type="entry name" value="HemeO"/>
    <property type="match status" value="1"/>
</dbReference>